<evidence type="ECO:0000313" key="2">
    <source>
        <dbReference type="Proteomes" id="UP001500567"/>
    </source>
</evidence>
<name>A0ABP7S095_9BACT</name>
<evidence type="ECO:0000313" key="1">
    <source>
        <dbReference type="EMBL" id="GAA4004748.1"/>
    </source>
</evidence>
<sequence length="174" mass="18588">MLGVDLTITHHESLRRALRPALGSGSRAINLRIDPSMDLIFLSETTLSGSLPCLASLAGVGVATVTLRAAYLTWRPEPGNGIGRGTPTLAALASGTCFLTANSRKTAVASFTSRTVHTTRIDMEVQGRPNLLDCLRADHFTLEISGVNRRRLTRPLAFSAGLEFDVQMIQGATA</sequence>
<protein>
    <submittedName>
        <fullName evidence="1">Uncharacterized protein</fullName>
    </submittedName>
</protein>
<proteinExistence type="predicted"/>
<accession>A0ABP7S095</accession>
<reference evidence="2" key="1">
    <citation type="journal article" date="2019" name="Int. J. Syst. Evol. Microbiol.">
        <title>The Global Catalogue of Microorganisms (GCM) 10K type strain sequencing project: providing services to taxonomists for standard genome sequencing and annotation.</title>
        <authorList>
            <consortium name="The Broad Institute Genomics Platform"/>
            <consortium name="The Broad Institute Genome Sequencing Center for Infectious Disease"/>
            <person name="Wu L."/>
            <person name="Ma J."/>
        </authorList>
    </citation>
    <scope>NUCLEOTIDE SEQUENCE [LARGE SCALE GENOMIC DNA]</scope>
    <source>
        <strain evidence="2">JCM 17224</strain>
    </source>
</reference>
<gene>
    <name evidence="1" type="ORF">GCM10022408_15670</name>
</gene>
<dbReference type="EMBL" id="BAABDJ010000009">
    <property type="protein sequence ID" value="GAA4004748.1"/>
    <property type="molecule type" value="Genomic_DNA"/>
</dbReference>
<dbReference type="Proteomes" id="UP001500567">
    <property type="component" value="Unassembled WGS sequence"/>
</dbReference>
<organism evidence="1 2">
    <name type="scientific">Hymenobacter fastidiosus</name>
    <dbReference type="NCBI Taxonomy" id="486264"/>
    <lineage>
        <taxon>Bacteria</taxon>
        <taxon>Pseudomonadati</taxon>
        <taxon>Bacteroidota</taxon>
        <taxon>Cytophagia</taxon>
        <taxon>Cytophagales</taxon>
        <taxon>Hymenobacteraceae</taxon>
        <taxon>Hymenobacter</taxon>
    </lineage>
</organism>
<comment type="caution">
    <text evidence="1">The sequence shown here is derived from an EMBL/GenBank/DDBJ whole genome shotgun (WGS) entry which is preliminary data.</text>
</comment>
<keyword evidence="2" id="KW-1185">Reference proteome</keyword>